<name>A0A7S4UBS9_9DINO</name>
<keyword evidence="1" id="KW-0067">ATP-binding</keyword>
<keyword evidence="1" id="KW-0418">Kinase</keyword>
<keyword evidence="1" id="KW-0808">Transferase</keyword>
<comment type="domain">
    <text evidence="1">The EXKPK motif is conserved in inositol-pentakisphosphate 2-kinases of both family 1 and 2.</text>
</comment>
<sequence length="512" mass="53244">MLRRAAGRWLRPPRCRVLAVAHQATSAASATRAPAGPAAAAIGRAAWGAGAPLRESSRPNGGDAAPAQAASAVTIALAAGVSLGLGALLLLLRRGNEAGPSGADRLEALERLEASEFVLLRGTAPTLIFAYVGKDPRWSGSTLRIRVDAPGAAAADAAATQRLGGRFAAPCEVVRISASDASKLGMGADCKAGSLLGLRVADAEPPPSAREGPAIALELRLGFGLLDLYGRPGLFTVQDDSLLRKTELARSGRYNPHDLFSARPDRPQRALAALAEAPRGHLEVFADGRCIYPGSGGGGAASAEAEAALTEATQKLGLGGVSTLLELLGASLQGEGAALLSALLRAQSCAGASLPSKARQLWEVLQQRCGPEAPGGTPEQLSAALERGFWATAADESGMHMREREAERLLERARRELWVEGSVSRRELEAQIRRFLCLYILGCAASQARLRLGVVRASPSGGEAEATLRRLRYAPLAGASGVWCRLELCELEVPTLERALSEGVAPPAGISD</sequence>
<accession>A0A7S4UBS9</accession>
<keyword evidence="1" id="KW-0547">Nucleotide-binding</keyword>
<dbReference type="AlphaFoldDB" id="A0A7S4UBS9"/>
<evidence type="ECO:0000256" key="1">
    <source>
        <dbReference type="RuleBase" id="RU364126"/>
    </source>
</evidence>
<dbReference type="Pfam" id="PF06090">
    <property type="entry name" value="Ins_P5_2-kin"/>
    <property type="match status" value="1"/>
</dbReference>
<dbReference type="EC" id="2.7.1.158" evidence="1"/>
<dbReference type="GO" id="GO:0035299">
    <property type="term" value="F:inositol-1,3,4,5,6-pentakisphosphate 2-kinase activity"/>
    <property type="evidence" value="ECO:0007669"/>
    <property type="project" value="UniProtKB-EC"/>
</dbReference>
<dbReference type="GO" id="GO:0005524">
    <property type="term" value="F:ATP binding"/>
    <property type="evidence" value="ECO:0007669"/>
    <property type="project" value="UniProtKB-KW"/>
</dbReference>
<gene>
    <name evidence="2" type="ORF">AMON00008_LOCUS7916</name>
</gene>
<dbReference type="InterPro" id="IPR009286">
    <property type="entry name" value="Ins_P5_2-kin"/>
</dbReference>
<comment type="function">
    <text evidence="1">Phosphorylates Ins(1,3,4,5,6)P5 at position 2 to form Ins(1,2,3,4,5,6)P6 (InsP6 or phytate).</text>
</comment>
<reference evidence="2" key="1">
    <citation type="submission" date="2021-01" db="EMBL/GenBank/DDBJ databases">
        <authorList>
            <person name="Corre E."/>
            <person name="Pelletier E."/>
            <person name="Niang G."/>
            <person name="Scheremetjew M."/>
            <person name="Finn R."/>
            <person name="Kale V."/>
            <person name="Holt S."/>
            <person name="Cochrane G."/>
            <person name="Meng A."/>
            <person name="Brown T."/>
            <person name="Cohen L."/>
        </authorList>
    </citation>
    <scope>NUCLEOTIDE SEQUENCE</scope>
    <source>
        <strain evidence="2">CCMP3105</strain>
    </source>
</reference>
<organism evidence="2">
    <name type="scientific">Alexandrium monilatum</name>
    <dbReference type="NCBI Taxonomy" id="311494"/>
    <lineage>
        <taxon>Eukaryota</taxon>
        <taxon>Sar</taxon>
        <taxon>Alveolata</taxon>
        <taxon>Dinophyceae</taxon>
        <taxon>Gonyaulacales</taxon>
        <taxon>Pyrocystaceae</taxon>
        <taxon>Alexandrium</taxon>
    </lineage>
</organism>
<comment type="catalytic activity">
    <reaction evidence="1">
        <text>1D-myo-inositol 1,3,4,5,6-pentakisphosphate + ATP = 1D-myo-inositol hexakisphosphate + ADP + H(+)</text>
        <dbReference type="Rhea" id="RHEA:20313"/>
        <dbReference type="ChEBI" id="CHEBI:15378"/>
        <dbReference type="ChEBI" id="CHEBI:30616"/>
        <dbReference type="ChEBI" id="CHEBI:57733"/>
        <dbReference type="ChEBI" id="CHEBI:58130"/>
        <dbReference type="ChEBI" id="CHEBI:456216"/>
        <dbReference type="EC" id="2.7.1.158"/>
    </reaction>
</comment>
<dbReference type="EMBL" id="HBNR01012256">
    <property type="protein sequence ID" value="CAE4568297.1"/>
    <property type="molecule type" value="Transcribed_RNA"/>
</dbReference>
<evidence type="ECO:0000313" key="2">
    <source>
        <dbReference type="EMBL" id="CAE4568297.1"/>
    </source>
</evidence>
<protein>
    <recommendedName>
        <fullName evidence="1">Inositol-pentakisphosphate 2-kinase</fullName>
        <ecNumber evidence="1">2.7.1.158</ecNumber>
    </recommendedName>
</protein>
<proteinExistence type="predicted"/>